<evidence type="ECO:0000313" key="4">
    <source>
        <dbReference type="Proteomes" id="UP000050525"/>
    </source>
</evidence>
<sequence>MGIVRVESTVQEENRIDRSVRQVFSARKEASHQSHAQQAPSPSDAFCPCAPGYRSIEDEVRYCIRQVYDICRDGSSRNQEGQCLTKKEWTRYCSDKVCAVREDYQGYDKVLGLCICHIDDLERVCNSQCRRQQRDILQIACKEGRAQLSVSYRNKSQLLCQELGWAKRGTTCPPFRRLQLKYNLDKYCSKGSTVISVKKYHPILQNKGRLDNNSDSTDGTEAFFLEKGDMWLSEEQIDLDSFNTNVFFEILLTQSLSVTAKLSQFKEEVKTLYHKLMNEISSLKELWIMRLCVPEEMEPSDSIKMGTYLRAKQQAEEEILHRKQLAAEYEESVNKQLHLLHQDLKCQEEHYVTFSSALREAVRLAEMLTDKIVCGGDRTMWSKPDCQRLLSQIDAASNKMSSAIVKESHRLKAWGVLGEGTGAHLVNKDKTRLLTKEELMGPDGSMRALDAVCVDPTTGLLTPDPECVMLLANHCLVPVSRDLFLHPETGKVLPVAGNIGYDPISSKLVCAVDSTSGELHKSGAPVFPYVPYPICPSTGLPVKTNLPVLHPEKVFKLGGLMLDPATEIEVPVLAVTIHPQTGQKLSLGGTYLNPLTGTVTPLELGGPMNEPKGGKIVPILGVNVDSNTGDVIPVGGLMGPSESPILLGDSFSEPLSGKSARVHGAFLQQDTVLPHAGGYRALLEASMLVAQMHVVKTLRQYQDSICEDLSVTVDRQRVLKAAIEDMKKTLSIRLHRDMHWLQSLETQRDIALSLQSNGGKLGMIKYPGTEMWIPAVFGVKIPDPGGSGLMVPVLGLEPDWNTGLPAPLAGTMEDADGKGLVPITVGARTIDPVTGEPGPVIGVRTNPWTNTVVPIVQSLGALPRGAADPDLLNLLENEINSRQNYWHCQREKEEYLQKELNFVFLDIVDTVEERKVKKIRYKEKLKDIEEMCHFLEESSLQEAQRRTARDLSSLLGLELSLQWKVNRGEREQEVKLLLVIRKMLEKLMEFIKKMQLAESRVQIQLKEKEQQRSKSPNAETAMSLRPRKATLHLLAEFQEHIKKQQGSVEFAYSRLEYLRELSNIQALQAKARLSGTPQCFESYPGTRFYSFAGVPQGASEVIHQKLIPLLKSLIQTLGESKRSPMSPEMLVLGSDKGYCSQSTLKASTAHSEAFLACSGPEVTPPTLLSPLQPSSSPSKIPHIQQEVQTRFVLEKHASESVHLELSLMTEEINTICSFYESSKALEKEEHKESRNVKSNKEMAMGRKWDTLLQDLAECHQEAEQTLRQKHWEDIKNSGLSLDVGTPKDSLHFLEEIPHHFSLLDPGSRISDSHIRSDVAKEQEAAYSLEEKLFPDSTQILQASALKIVKLEAMKQVCLYRVLDHYSALQRQACPEGVSRILNQLEYRAAGEAVAQEVAQAVEKQQVTRAMAFLQKHHQERDLLIGLKEESEGKLRHLQKQFQMELQMQTEEKLQAKEMQVIHKAERQELRNHIEHLIYFILSQRHLRQTVIMLQDCFRLQTVNEGTQNEDGHLEELAIEEPLLDDDFKSILHLMKDHTEHRSSVLELKQAAKLLQLREKQYREVARGLKDHSLDKAVDDANTATDGLREFREQTIRRLTEQLKIAMGNRKTRENTPSLLHPVQIKKPTLEAENKRGKREEIWEIFQEKQLELEESDRWQISDEGAKLQDQLERGDLKSWMMHKLVKEHNDTTAFSEKAFQQDLEKLRMRPEQEENEKEGKQPEKDPSSSSSTSSHTQEKPSQTCDQVVALFAESIKILKQTEKVMASRISLLNPQFLCDRNKGKCLNTSPLLTLLRDVNDQLQTHAKAAGLLESQQEKGTGSSFRDISDVLMTHKGKLKPVHPEALSAREFVIYQYGISILQFLRLHINAPEINLCIATSIPRSNAVGNAFQNSFFYQNFEKKLFVLRECLGSVGSFLLLLVHCLAHIAAADLSQDSSPAFLRLFYQALKACLSETFSLRLRMSALLQDNKSSERISEILLKGEPLVEGNINLLSQLFDAKVESSTETETSEECKRNLLLHAKLEDLLKNTLSGKKREHFIPSSADCKEKSSAGRTSLREENCSSFSPAEMEEKLDTLTEELVKIMEEEHRYLSNAANDDLPFDRLEIIGLEKDCLVKQIEMLEGKIAESRGGLW</sequence>
<protein>
    <submittedName>
        <fullName evidence="3">Uncharacterized protein</fullName>
    </submittedName>
</protein>
<dbReference type="Proteomes" id="UP000050525">
    <property type="component" value="Unassembled WGS sequence"/>
</dbReference>
<feature type="coiled-coil region" evidence="1">
    <location>
        <begin position="980"/>
        <end position="1011"/>
    </location>
</feature>
<dbReference type="PANTHER" id="PTHR47236">
    <property type="entry name" value="GENE, 32742-RELATED-RELATED"/>
    <property type="match status" value="1"/>
</dbReference>
<keyword evidence="1" id="KW-0175">Coiled coil</keyword>
<evidence type="ECO:0000256" key="1">
    <source>
        <dbReference type="SAM" id="Coils"/>
    </source>
</evidence>
<evidence type="ECO:0000313" key="3">
    <source>
        <dbReference type="EMBL" id="KYO35722.1"/>
    </source>
</evidence>
<proteinExistence type="predicted"/>
<dbReference type="PANTHER" id="PTHR47236:SF5">
    <property type="entry name" value="GENE, 32742-RELATED"/>
    <property type="match status" value="1"/>
</dbReference>
<dbReference type="STRING" id="8496.A0A151NFY7"/>
<feature type="region of interest" description="Disordered" evidence="2">
    <location>
        <begin position="1709"/>
        <end position="1743"/>
    </location>
</feature>
<reference evidence="3 4" key="1">
    <citation type="journal article" date="2012" name="Genome Biol.">
        <title>Sequencing three crocodilian genomes to illuminate the evolution of archosaurs and amniotes.</title>
        <authorList>
            <person name="St John J.A."/>
            <person name="Braun E.L."/>
            <person name="Isberg S.R."/>
            <person name="Miles L.G."/>
            <person name="Chong A.Y."/>
            <person name="Gongora J."/>
            <person name="Dalzell P."/>
            <person name="Moran C."/>
            <person name="Bed'hom B."/>
            <person name="Abzhanov A."/>
            <person name="Burgess S.C."/>
            <person name="Cooksey A.M."/>
            <person name="Castoe T.A."/>
            <person name="Crawford N.G."/>
            <person name="Densmore L.D."/>
            <person name="Drew J.C."/>
            <person name="Edwards S.V."/>
            <person name="Faircloth B.C."/>
            <person name="Fujita M.K."/>
            <person name="Greenwold M.J."/>
            <person name="Hoffmann F.G."/>
            <person name="Howard J.M."/>
            <person name="Iguchi T."/>
            <person name="Janes D.E."/>
            <person name="Khan S.Y."/>
            <person name="Kohno S."/>
            <person name="de Koning A.J."/>
            <person name="Lance S.L."/>
            <person name="McCarthy F.M."/>
            <person name="McCormack J.E."/>
            <person name="Merchant M.E."/>
            <person name="Peterson D.G."/>
            <person name="Pollock D.D."/>
            <person name="Pourmand N."/>
            <person name="Raney B.J."/>
            <person name="Roessler K.A."/>
            <person name="Sanford J.R."/>
            <person name="Sawyer R.H."/>
            <person name="Schmidt C.J."/>
            <person name="Triplett E.W."/>
            <person name="Tuberville T.D."/>
            <person name="Venegas-Anaya M."/>
            <person name="Howard J.T."/>
            <person name="Jarvis E.D."/>
            <person name="Guillette L.J.Jr."/>
            <person name="Glenn T.C."/>
            <person name="Green R.E."/>
            <person name="Ray D.A."/>
        </authorList>
    </citation>
    <scope>NUCLEOTIDE SEQUENCE [LARGE SCALE GENOMIC DNA]</scope>
    <source>
        <strain evidence="3">KSC_2009_1</strain>
    </source>
</reference>
<feature type="compositionally biased region" description="Basic and acidic residues" evidence="2">
    <location>
        <begin position="1709"/>
        <end position="1726"/>
    </location>
</feature>
<feature type="region of interest" description="Disordered" evidence="2">
    <location>
        <begin position="2047"/>
        <end position="2070"/>
    </location>
</feature>
<keyword evidence="4" id="KW-1185">Reference proteome</keyword>
<organism evidence="3 4">
    <name type="scientific">Alligator mississippiensis</name>
    <name type="common">American alligator</name>
    <dbReference type="NCBI Taxonomy" id="8496"/>
    <lineage>
        <taxon>Eukaryota</taxon>
        <taxon>Metazoa</taxon>
        <taxon>Chordata</taxon>
        <taxon>Craniata</taxon>
        <taxon>Vertebrata</taxon>
        <taxon>Euteleostomi</taxon>
        <taxon>Archelosauria</taxon>
        <taxon>Archosauria</taxon>
        <taxon>Crocodylia</taxon>
        <taxon>Alligatoridae</taxon>
        <taxon>Alligatorinae</taxon>
        <taxon>Alligator</taxon>
    </lineage>
</organism>
<accession>A0A151NFY7</accession>
<feature type="compositionally biased region" description="Basic and acidic residues" evidence="2">
    <location>
        <begin position="2047"/>
        <end position="2062"/>
    </location>
</feature>
<dbReference type="EMBL" id="AKHW03003120">
    <property type="protein sequence ID" value="KYO35722.1"/>
    <property type="molecule type" value="Genomic_DNA"/>
</dbReference>
<gene>
    <name evidence="3" type="ORF">Y1Q_0010161</name>
</gene>
<name>A0A151NFY7_ALLMI</name>
<comment type="caution">
    <text evidence="3">The sequence shown here is derived from an EMBL/GenBank/DDBJ whole genome shotgun (WGS) entry which is preliminary data.</text>
</comment>
<evidence type="ECO:0000256" key="2">
    <source>
        <dbReference type="SAM" id="MobiDB-lite"/>
    </source>
</evidence>